<proteinExistence type="predicted"/>
<feature type="region of interest" description="Disordered" evidence="1">
    <location>
        <begin position="1"/>
        <end position="51"/>
    </location>
</feature>
<dbReference type="Proteomes" id="UP000032309">
    <property type="component" value="Unassembled WGS sequence"/>
</dbReference>
<feature type="compositionally biased region" description="Polar residues" evidence="1">
    <location>
        <begin position="31"/>
        <end position="40"/>
    </location>
</feature>
<evidence type="ECO:0000313" key="3">
    <source>
        <dbReference type="EMBL" id="GAN34710.1"/>
    </source>
</evidence>
<gene>
    <name evidence="3" type="ORF">BROSI_A3253</name>
</gene>
<evidence type="ECO:0000256" key="1">
    <source>
        <dbReference type="SAM" id="MobiDB-lite"/>
    </source>
</evidence>
<sequence length="274" mass="30912">MTKGTDSREFFEIFKPPQKVQDTQKDEVKSQTEAPETSPQYKPIIPEDKAVGKPIPAADPLGWIKKTSSENALVKEKPRESLPIPPLSKNERSLRKDEVILRQETLIIGAIAATFLSIACFFIGHKVGYNKGISSQAEEWLETIEPQDAKKATFGQAEPAEVPPQKAANKPASVKSEKQSEQQKPIIKDKWTLRVISYKNTKENVEKAKEIAKEIQNTLGYDTFIVNTGKEIFICVGEFETSDNANLIHAQKTLAEFKYENKKQFEGCYPIRMR</sequence>
<feature type="region of interest" description="Disordered" evidence="1">
    <location>
        <begin position="154"/>
        <end position="183"/>
    </location>
</feature>
<evidence type="ECO:0008006" key="5">
    <source>
        <dbReference type="Google" id="ProtNLM"/>
    </source>
</evidence>
<feature type="compositionally biased region" description="Basic and acidic residues" evidence="1">
    <location>
        <begin position="1"/>
        <end position="12"/>
    </location>
</feature>
<protein>
    <recommendedName>
        <fullName evidence="5">SPOR domain-containing protein</fullName>
    </recommendedName>
</protein>
<dbReference type="RefSeq" id="WP_052564670.1">
    <property type="nucleotide sequence ID" value="NZ_BAFN01000001.1"/>
</dbReference>
<keyword evidence="4" id="KW-1185">Reference proteome</keyword>
<organism evidence="3 4">
    <name type="scientific">Candidatus Brocadia sinica JPN1</name>
    <dbReference type="NCBI Taxonomy" id="1197129"/>
    <lineage>
        <taxon>Bacteria</taxon>
        <taxon>Pseudomonadati</taxon>
        <taxon>Planctomycetota</taxon>
        <taxon>Candidatus Brocadiia</taxon>
        <taxon>Candidatus Brocadiales</taxon>
        <taxon>Candidatus Brocadiaceae</taxon>
        <taxon>Candidatus Brocadia</taxon>
    </lineage>
</organism>
<reference evidence="4" key="1">
    <citation type="journal article" date="2015" name="Genome Announc.">
        <title>Draft Genome Sequence of an Anaerobic Ammonium-Oxidizing Bacterium, "Candidatus Brocadia sinica".</title>
        <authorList>
            <person name="Oshiki M."/>
            <person name="Shinyako-Hata K."/>
            <person name="Satoh H."/>
            <person name="Okabe S."/>
        </authorList>
    </citation>
    <scope>NUCLEOTIDE SEQUENCE [LARGE SCALE GENOMIC DNA]</scope>
    <source>
        <strain evidence="4">JPN1</strain>
    </source>
</reference>
<accession>A0ABQ0K1U7</accession>
<keyword evidence="2" id="KW-0472">Membrane</keyword>
<keyword evidence="2" id="KW-0812">Transmembrane</keyword>
<evidence type="ECO:0000313" key="4">
    <source>
        <dbReference type="Proteomes" id="UP000032309"/>
    </source>
</evidence>
<keyword evidence="2" id="KW-1133">Transmembrane helix</keyword>
<evidence type="ECO:0000256" key="2">
    <source>
        <dbReference type="SAM" id="Phobius"/>
    </source>
</evidence>
<feature type="transmembrane region" description="Helical" evidence="2">
    <location>
        <begin position="105"/>
        <end position="124"/>
    </location>
</feature>
<comment type="caution">
    <text evidence="3">The sequence shown here is derived from an EMBL/GenBank/DDBJ whole genome shotgun (WGS) entry which is preliminary data.</text>
</comment>
<name>A0ABQ0K1U7_9BACT</name>
<dbReference type="EMBL" id="BAFN01000001">
    <property type="protein sequence ID" value="GAN34710.1"/>
    <property type="molecule type" value="Genomic_DNA"/>
</dbReference>